<dbReference type="GO" id="GO:0008270">
    <property type="term" value="F:zinc ion binding"/>
    <property type="evidence" value="ECO:0007669"/>
    <property type="project" value="UniProtKB-KW"/>
</dbReference>
<dbReference type="PROSITE" id="PS51030">
    <property type="entry name" value="NUCLEAR_REC_DBD_2"/>
    <property type="match status" value="1"/>
</dbReference>
<evidence type="ECO:0000256" key="6">
    <source>
        <dbReference type="ARBA" id="ARBA00023015"/>
    </source>
</evidence>
<dbReference type="SUPFAM" id="SSF48508">
    <property type="entry name" value="Nuclear receptor ligand-binding domain"/>
    <property type="match status" value="1"/>
</dbReference>
<dbReference type="InterPro" id="IPR001723">
    <property type="entry name" value="Nuclear_hrmn_rcpt"/>
</dbReference>
<feature type="region of interest" description="Disordered" evidence="11">
    <location>
        <begin position="1"/>
        <end position="23"/>
    </location>
</feature>
<evidence type="ECO:0000256" key="3">
    <source>
        <dbReference type="ARBA" id="ARBA00022723"/>
    </source>
</evidence>
<keyword evidence="14" id="KW-1185">Reference proteome</keyword>
<dbReference type="SMART" id="SM00399">
    <property type="entry name" value="ZnF_C4"/>
    <property type="match status" value="1"/>
</dbReference>
<evidence type="ECO:0000256" key="2">
    <source>
        <dbReference type="ARBA" id="ARBA00005993"/>
    </source>
</evidence>
<comment type="similarity">
    <text evidence="2">Belongs to the nuclear hormone receptor family.</text>
</comment>
<feature type="domain" description="NR LBD" evidence="13">
    <location>
        <begin position="202"/>
        <end position="402"/>
    </location>
</feature>
<evidence type="ECO:0000313" key="14">
    <source>
        <dbReference type="Proteomes" id="UP000025227"/>
    </source>
</evidence>
<keyword evidence="4" id="KW-0863">Zinc-finger</keyword>
<evidence type="ECO:0000256" key="11">
    <source>
        <dbReference type="SAM" id="MobiDB-lite"/>
    </source>
</evidence>
<dbReference type="WBParaSite" id="HCON_00171690-00001">
    <property type="protein sequence ID" value="HCON_00171690-00001"/>
    <property type="gene ID" value="HCON_00171690"/>
</dbReference>
<evidence type="ECO:0000256" key="1">
    <source>
        <dbReference type="ARBA" id="ARBA00004123"/>
    </source>
</evidence>
<dbReference type="PROSITE" id="PS51843">
    <property type="entry name" value="NR_LBD"/>
    <property type="match status" value="1"/>
</dbReference>
<keyword evidence="8" id="KW-0804">Transcription</keyword>
<dbReference type="InterPro" id="IPR000536">
    <property type="entry name" value="Nucl_hrmn_rcpt_lig-bd"/>
</dbReference>
<dbReference type="InterPro" id="IPR050274">
    <property type="entry name" value="Nuclear_hormone_rcpt_NR2"/>
</dbReference>
<evidence type="ECO:0000313" key="15">
    <source>
        <dbReference type="WBParaSite" id="HCON_00171690-00001"/>
    </source>
</evidence>
<dbReference type="Gene3D" id="1.10.565.10">
    <property type="entry name" value="Retinoid X Receptor"/>
    <property type="match status" value="1"/>
</dbReference>
<dbReference type="PRINTS" id="PR00398">
    <property type="entry name" value="STRDHORMONER"/>
</dbReference>
<evidence type="ECO:0000259" key="13">
    <source>
        <dbReference type="PROSITE" id="PS51843"/>
    </source>
</evidence>
<dbReference type="PROSITE" id="PS00031">
    <property type="entry name" value="NUCLEAR_REC_DBD_1"/>
    <property type="match status" value="1"/>
</dbReference>
<dbReference type="GO" id="GO:0005634">
    <property type="term" value="C:nucleus"/>
    <property type="evidence" value="ECO:0007669"/>
    <property type="project" value="UniProtKB-SubCell"/>
</dbReference>
<dbReference type="FunFam" id="3.30.50.10:FF:000028">
    <property type="entry name" value="Nuclear receptor subfamily 2, group E, member 3"/>
    <property type="match status" value="1"/>
</dbReference>
<dbReference type="OMA" id="LDQCICL"/>
<reference evidence="15" key="1">
    <citation type="submission" date="2020-12" db="UniProtKB">
        <authorList>
            <consortium name="WormBaseParasite"/>
        </authorList>
    </citation>
    <scope>IDENTIFICATION</scope>
    <source>
        <strain evidence="15">MHco3</strain>
    </source>
</reference>
<proteinExistence type="inferred from homology"/>
<keyword evidence="9" id="KW-0675">Receptor</keyword>
<keyword evidence="5" id="KW-0862">Zinc</keyword>
<accession>A0A7I4Z256</accession>
<dbReference type="InterPro" id="IPR001628">
    <property type="entry name" value="Znf_hrmn_rcpt"/>
</dbReference>
<dbReference type="GO" id="GO:0045944">
    <property type="term" value="P:positive regulation of transcription by RNA polymerase II"/>
    <property type="evidence" value="ECO:0007669"/>
    <property type="project" value="UniProtKB-ARBA"/>
</dbReference>
<dbReference type="Pfam" id="PF00104">
    <property type="entry name" value="Hormone_recep"/>
    <property type="match status" value="1"/>
</dbReference>
<feature type="domain" description="Nuclear receptor" evidence="12">
    <location>
        <begin position="103"/>
        <end position="179"/>
    </location>
</feature>
<dbReference type="GO" id="GO:0003700">
    <property type="term" value="F:DNA-binding transcription factor activity"/>
    <property type="evidence" value="ECO:0007669"/>
    <property type="project" value="InterPro"/>
</dbReference>
<evidence type="ECO:0000256" key="7">
    <source>
        <dbReference type="ARBA" id="ARBA00023125"/>
    </source>
</evidence>
<evidence type="ECO:0000256" key="10">
    <source>
        <dbReference type="ARBA" id="ARBA00023242"/>
    </source>
</evidence>
<dbReference type="SUPFAM" id="SSF57716">
    <property type="entry name" value="Glucocorticoid receptor-like (DNA-binding domain)"/>
    <property type="match status" value="1"/>
</dbReference>
<dbReference type="InterPro" id="IPR035500">
    <property type="entry name" value="NHR-like_dom_sf"/>
</dbReference>
<dbReference type="Gene3D" id="3.30.50.10">
    <property type="entry name" value="Erythroid Transcription Factor GATA-1, subunit A"/>
    <property type="match status" value="1"/>
</dbReference>
<dbReference type="CDD" id="cd06970">
    <property type="entry name" value="NR_DBD_PNR"/>
    <property type="match status" value="1"/>
</dbReference>
<sequence>MSNEDEPLNYSTPRIPHIGDGTEPSMEGRIVGLRSIFQGPVLFSNTFMNSGNMISPHLAAAVALSMNHRMTNISTNSFAETTLSTSSFPKLSPESPSAGSSPTMSCAVCGDVSSGKHYGILACNGCSGFFKRSVRRRLIYRCHAGTGNCVVDKAHRNQCQACRLKKCLRKGMNKDAVQNERQPRNTATIRPATDMDHRHFLREHIGTVSVVSSHPELPPREESPLSIAGTGRTGKDKVDVFPDSPGRVLERSLLWTQEVPSFRSLSGSEKSHLLSVNWRLLFLLSLAEWSQTSLLDELNYEPEVIAALNCMRSLDLDRTEYSCLKAVALFLNELSANGLFDMHLEQSLAVLNQHTIRSHPTSSRCGRLLLVLGQLRSIPPSTVDQILGSEGGYLQILSRYLS</sequence>
<dbReference type="AlphaFoldDB" id="A0A7I4Z256"/>
<protein>
    <submittedName>
        <fullName evidence="15">Photoreceptor-specific nuclear receptor</fullName>
    </submittedName>
</protein>
<dbReference type="Pfam" id="PF00105">
    <property type="entry name" value="zf-C4"/>
    <property type="match status" value="1"/>
</dbReference>
<evidence type="ECO:0000256" key="4">
    <source>
        <dbReference type="ARBA" id="ARBA00022771"/>
    </source>
</evidence>
<evidence type="ECO:0000256" key="8">
    <source>
        <dbReference type="ARBA" id="ARBA00023163"/>
    </source>
</evidence>
<keyword evidence="10" id="KW-0539">Nucleus</keyword>
<dbReference type="GO" id="GO:0043565">
    <property type="term" value="F:sequence-specific DNA binding"/>
    <property type="evidence" value="ECO:0007669"/>
    <property type="project" value="InterPro"/>
</dbReference>
<keyword evidence="7" id="KW-0238">DNA-binding</keyword>
<evidence type="ECO:0000256" key="5">
    <source>
        <dbReference type="ARBA" id="ARBA00022833"/>
    </source>
</evidence>
<name>A0A7I4Z256_HAECO</name>
<evidence type="ECO:0000256" key="9">
    <source>
        <dbReference type="ARBA" id="ARBA00023170"/>
    </source>
</evidence>
<comment type="subcellular location">
    <subcellularLocation>
        <location evidence="1">Nucleus</location>
    </subcellularLocation>
</comment>
<dbReference type="OrthoDB" id="5771769at2759"/>
<dbReference type="Proteomes" id="UP000025227">
    <property type="component" value="Unplaced"/>
</dbReference>
<dbReference type="PRINTS" id="PR00047">
    <property type="entry name" value="STROIDFINGER"/>
</dbReference>
<evidence type="ECO:0000259" key="12">
    <source>
        <dbReference type="PROSITE" id="PS51030"/>
    </source>
</evidence>
<feature type="region of interest" description="Disordered" evidence="11">
    <location>
        <begin position="213"/>
        <end position="239"/>
    </location>
</feature>
<dbReference type="InterPro" id="IPR013088">
    <property type="entry name" value="Znf_NHR/GATA"/>
</dbReference>
<keyword evidence="3" id="KW-0479">Metal-binding</keyword>
<dbReference type="PANTHER" id="PTHR24083">
    <property type="entry name" value="NUCLEAR HORMONE RECEPTOR"/>
    <property type="match status" value="1"/>
</dbReference>
<organism evidence="14 15">
    <name type="scientific">Haemonchus contortus</name>
    <name type="common">Barber pole worm</name>
    <dbReference type="NCBI Taxonomy" id="6289"/>
    <lineage>
        <taxon>Eukaryota</taxon>
        <taxon>Metazoa</taxon>
        <taxon>Ecdysozoa</taxon>
        <taxon>Nematoda</taxon>
        <taxon>Chromadorea</taxon>
        <taxon>Rhabditida</taxon>
        <taxon>Rhabditina</taxon>
        <taxon>Rhabditomorpha</taxon>
        <taxon>Strongyloidea</taxon>
        <taxon>Trichostrongylidae</taxon>
        <taxon>Haemonchus</taxon>
    </lineage>
</organism>
<keyword evidence="6" id="KW-0805">Transcription regulation</keyword>